<dbReference type="STRING" id="1777141.AWB80_08288"/>
<feature type="active site" description="Charge relay system" evidence="5">
    <location>
        <position position="397"/>
    </location>
</feature>
<dbReference type="GO" id="GO:0006508">
    <property type="term" value="P:proteolysis"/>
    <property type="evidence" value="ECO:0007669"/>
    <property type="project" value="UniProtKB-KW"/>
</dbReference>
<reference evidence="7" key="1">
    <citation type="submission" date="2016-01" db="EMBL/GenBank/DDBJ databases">
        <authorList>
            <person name="Peeters C."/>
        </authorList>
    </citation>
    <scope>NUCLEOTIDE SEQUENCE [LARGE SCALE GENOMIC DNA]</scope>
    <source>
        <strain evidence="7">LMG 29323</strain>
    </source>
</reference>
<evidence type="ECO:0000313" key="7">
    <source>
        <dbReference type="EMBL" id="SAL02143.1"/>
    </source>
</evidence>
<evidence type="ECO:0000256" key="2">
    <source>
        <dbReference type="ARBA" id="ARBA00022670"/>
    </source>
</evidence>
<feature type="active site" description="Charge relay system" evidence="5">
    <location>
        <position position="185"/>
    </location>
</feature>
<feature type="domain" description="Peptidase S8/S53" evidence="6">
    <location>
        <begin position="176"/>
        <end position="424"/>
    </location>
</feature>
<keyword evidence="3 5" id="KW-0378">Hydrolase</keyword>
<sequence>MNTHRLRKHAGRNFSASTRLLMLIAEPVQAPRVIVDPDTQSEFEVEAIPARQIEVFTHVDSSGVQVNFRHSEVIMASRDSSSTALAILCIEYKLTQMWFDRIGKFGLFRILEDDLPTVLKKMEDDDRVLFAEPNILDGGELNTYQDTESEGQPIPTAPLWNHQTVCRQNGWSVDDGGGVVIAIVDTPVFLAHPGLKQALFTQTNEFHFGSTVPEPQNHGTSVASILVDSTSVGGAPLGLAPGAKLLPVSIDTTSDSSYARRAVAINFLARALQDQYVGLRSGERFPIRRLVVNCSWQLQANQDLTSVSMAFDSLNRAGAVCVCSAGNTNQDGSHYPSDYAGCISIAGVTKDKTKSPTSNFGKRIDFALPGGNGSPYDLNDIFAAQANGAFDYVSGTSFAAPHAGAVLATIWSRNRGMMRDEILRVAREACSESVDKENPDFAEKLGRGILHFP</sequence>
<feature type="active site" description="Charge relay system" evidence="5">
    <location>
        <position position="218"/>
    </location>
</feature>
<keyword evidence="8" id="KW-1185">Reference proteome</keyword>
<proteinExistence type="inferred from homology"/>
<protein>
    <submittedName>
        <fullName evidence="7">Thermophilic serine proteinase</fullName>
        <ecNumber evidence="7">3.4.21.-</ecNumber>
    </submittedName>
</protein>
<evidence type="ECO:0000256" key="4">
    <source>
        <dbReference type="ARBA" id="ARBA00022825"/>
    </source>
</evidence>
<dbReference type="PRINTS" id="PR00723">
    <property type="entry name" value="SUBTILISIN"/>
</dbReference>
<dbReference type="SUPFAM" id="SSF52743">
    <property type="entry name" value="Subtilisin-like"/>
    <property type="match status" value="1"/>
</dbReference>
<comment type="caution">
    <text evidence="7">The sequence shown here is derived from an EMBL/GenBank/DDBJ whole genome shotgun (WGS) entry which is preliminary data.</text>
</comment>
<keyword evidence="2 5" id="KW-0645">Protease</keyword>
<organism evidence="7 8">
    <name type="scientific">Caballeronia pedi</name>
    <dbReference type="NCBI Taxonomy" id="1777141"/>
    <lineage>
        <taxon>Bacteria</taxon>
        <taxon>Pseudomonadati</taxon>
        <taxon>Pseudomonadota</taxon>
        <taxon>Betaproteobacteria</taxon>
        <taxon>Burkholderiales</taxon>
        <taxon>Burkholderiaceae</taxon>
        <taxon>Caballeronia</taxon>
    </lineage>
</organism>
<evidence type="ECO:0000259" key="6">
    <source>
        <dbReference type="Pfam" id="PF00082"/>
    </source>
</evidence>
<dbReference type="GO" id="GO:0004252">
    <property type="term" value="F:serine-type endopeptidase activity"/>
    <property type="evidence" value="ECO:0007669"/>
    <property type="project" value="UniProtKB-UniRule"/>
</dbReference>
<dbReference type="PANTHER" id="PTHR43806">
    <property type="entry name" value="PEPTIDASE S8"/>
    <property type="match status" value="1"/>
</dbReference>
<dbReference type="PANTHER" id="PTHR43806:SF11">
    <property type="entry name" value="CEREVISIN-RELATED"/>
    <property type="match status" value="1"/>
</dbReference>
<keyword evidence="4 5" id="KW-0720">Serine protease</keyword>
<evidence type="ECO:0000256" key="3">
    <source>
        <dbReference type="ARBA" id="ARBA00022801"/>
    </source>
</evidence>
<dbReference type="InterPro" id="IPR050131">
    <property type="entry name" value="Peptidase_S8_subtilisin-like"/>
</dbReference>
<dbReference type="InterPro" id="IPR036852">
    <property type="entry name" value="Peptidase_S8/S53_dom_sf"/>
</dbReference>
<evidence type="ECO:0000256" key="1">
    <source>
        <dbReference type="ARBA" id="ARBA00011073"/>
    </source>
</evidence>
<gene>
    <name evidence="7" type="ORF">AWB80_08288</name>
</gene>
<evidence type="ECO:0000256" key="5">
    <source>
        <dbReference type="PROSITE-ProRule" id="PRU01240"/>
    </source>
</evidence>
<dbReference type="Proteomes" id="UP000054911">
    <property type="component" value="Unassembled WGS sequence"/>
</dbReference>
<accession>A0A158E5U4</accession>
<dbReference type="EC" id="3.4.21.-" evidence="7"/>
<dbReference type="Gene3D" id="3.40.50.200">
    <property type="entry name" value="Peptidase S8/S53 domain"/>
    <property type="match status" value="1"/>
</dbReference>
<dbReference type="Pfam" id="PF00082">
    <property type="entry name" value="Peptidase_S8"/>
    <property type="match status" value="1"/>
</dbReference>
<name>A0A158E5U4_9BURK</name>
<evidence type="ECO:0000313" key="8">
    <source>
        <dbReference type="Proteomes" id="UP000054911"/>
    </source>
</evidence>
<dbReference type="EMBL" id="FCOE02000075">
    <property type="protein sequence ID" value="SAL02143.1"/>
    <property type="molecule type" value="Genomic_DNA"/>
</dbReference>
<dbReference type="InterPro" id="IPR015500">
    <property type="entry name" value="Peptidase_S8_subtilisin-rel"/>
</dbReference>
<dbReference type="InterPro" id="IPR000209">
    <property type="entry name" value="Peptidase_S8/S53_dom"/>
</dbReference>
<dbReference type="AlphaFoldDB" id="A0A158E5U4"/>
<comment type="similarity">
    <text evidence="1 5">Belongs to the peptidase S8 family.</text>
</comment>
<dbReference type="PROSITE" id="PS51892">
    <property type="entry name" value="SUBTILASE"/>
    <property type="match status" value="1"/>
</dbReference>